<dbReference type="InterPro" id="IPR043129">
    <property type="entry name" value="ATPase_NBD"/>
</dbReference>
<sequence length="294" mass="32344">MNYFLTADIGGTKLSTALFDETSALIGNHEIRSEKEDGEKLFYSLLESFEKICSDNKISFKEIKAIAVGLPGIVEEDSGIAIYQNNLPWRNFPVKEKLIEEFPDTTVLIDNDVYMATWGEYVGHGSATGTFVYLTLSTGISCCTINEGQFIRGNGMAGEIGFALTDSDGQTLEKYVSGSGTEQKGVVTFNDPNITFKEIMNLYYEGDERAISIVSEVISALAKEIHHILLFADPTTLVLGGGIFNKHPLLVTAVRKEVASHFTHPLFKGKEKCIKESIFKDEAGLRGALARCMQ</sequence>
<evidence type="ECO:0000313" key="2">
    <source>
        <dbReference type="EMBL" id="MBD7908225.1"/>
    </source>
</evidence>
<proteinExistence type="inferred from homology"/>
<dbReference type="InterPro" id="IPR000600">
    <property type="entry name" value="ROK"/>
</dbReference>
<comment type="caution">
    <text evidence="2">The sequence shown here is derived from an EMBL/GenBank/DDBJ whole genome shotgun (WGS) entry which is preliminary data.</text>
</comment>
<organism evidence="2 3">
    <name type="scientific">Sporosarcina gallistercoris</name>
    <dbReference type="NCBI Taxonomy" id="2762245"/>
    <lineage>
        <taxon>Bacteria</taxon>
        <taxon>Bacillati</taxon>
        <taxon>Bacillota</taxon>
        <taxon>Bacilli</taxon>
        <taxon>Bacillales</taxon>
        <taxon>Caryophanaceae</taxon>
        <taxon>Sporosarcina</taxon>
    </lineage>
</organism>
<dbReference type="Proteomes" id="UP000659496">
    <property type="component" value="Unassembled WGS sequence"/>
</dbReference>
<name>A0ABR8PJ56_9BACL</name>
<keyword evidence="3" id="KW-1185">Reference proteome</keyword>
<dbReference type="EMBL" id="JACSQY010000004">
    <property type="protein sequence ID" value="MBD7908225.1"/>
    <property type="molecule type" value="Genomic_DNA"/>
</dbReference>
<evidence type="ECO:0000256" key="1">
    <source>
        <dbReference type="ARBA" id="ARBA00006479"/>
    </source>
</evidence>
<reference evidence="2 3" key="1">
    <citation type="submission" date="2020-08" db="EMBL/GenBank/DDBJ databases">
        <title>A Genomic Blueprint of the Chicken Gut Microbiome.</title>
        <authorList>
            <person name="Gilroy R."/>
            <person name="Ravi A."/>
            <person name="Getino M."/>
            <person name="Pursley I."/>
            <person name="Horton D.L."/>
            <person name="Alikhan N.-F."/>
            <person name="Baker D."/>
            <person name="Gharbi K."/>
            <person name="Hall N."/>
            <person name="Watson M."/>
            <person name="Adriaenssens E.M."/>
            <person name="Foster-Nyarko E."/>
            <person name="Jarju S."/>
            <person name="Secka A."/>
            <person name="Antonio M."/>
            <person name="Oren A."/>
            <person name="Chaudhuri R."/>
            <person name="La Ragione R.M."/>
            <person name="Hildebrand F."/>
            <person name="Pallen M.J."/>
        </authorList>
    </citation>
    <scope>NUCLEOTIDE SEQUENCE [LARGE SCALE GENOMIC DNA]</scope>
    <source>
        <strain evidence="2 3">Sa3CUA8</strain>
    </source>
</reference>
<accession>A0ABR8PJ56</accession>
<dbReference type="PANTHER" id="PTHR18964:SF149">
    <property type="entry name" value="BIFUNCTIONAL UDP-N-ACETYLGLUCOSAMINE 2-EPIMERASE_N-ACETYLMANNOSAMINE KINASE"/>
    <property type="match status" value="1"/>
</dbReference>
<gene>
    <name evidence="2" type="ORF">H9659_07780</name>
</gene>
<comment type="similarity">
    <text evidence="1">Belongs to the ROK (NagC/XylR) family.</text>
</comment>
<protein>
    <submittedName>
        <fullName evidence="2">ROK family protein</fullName>
    </submittedName>
</protein>
<dbReference type="SUPFAM" id="SSF53067">
    <property type="entry name" value="Actin-like ATPase domain"/>
    <property type="match status" value="1"/>
</dbReference>
<dbReference type="Pfam" id="PF00480">
    <property type="entry name" value="ROK"/>
    <property type="match status" value="1"/>
</dbReference>
<dbReference type="PANTHER" id="PTHR18964">
    <property type="entry name" value="ROK (REPRESSOR, ORF, KINASE) FAMILY"/>
    <property type="match status" value="1"/>
</dbReference>
<dbReference type="RefSeq" id="WP_191689368.1">
    <property type="nucleotide sequence ID" value="NZ_JACSQY010000004.1"/>
</dbReference>
<dbReference type="Gene3D" id="3.30.420.40">
    <property type="match status" value="2"/>
</dbReference>
<evidence type="ECO:0000313" key="3">
    <source>
        <dbReference type="Proteomes" id="UP000659496"/>
    </source>
</evidence>